<dbReference type="GO" id="GO:0003677">
    <property type="term" value="F:DNA binding"/>
    <property type="evidence" value="ECO:0007669"/>
    <property type="project" value="InterPro"/>
</dbReference>
<protein>
    <submittedName>
        <fullName evidence="2">Uncharacterized protein</fullName>
    </submittedName>
</protein>
<comment type="caution">
    <text evidence="2">The sequence shown here is derived from an EMBL/GenBank/DDBJ whole genome shotgun (WGS) entry which is preliminary data.</text>
</comment>
<dbReference type="EMBL" id="LGUA01000078">
    <property type="protein sequence ID" value="OAX84412.1"/>
    <property type="molecule type" value="Genomic_DNA"/>
</dbReference>
<dbReference type="AlphaFoldDB" id="A0A1B7P5V4"/>
<dbReference type="PANTHER" id="PTHR37535:SF3">
    <property type="entry name" value="FLUG DOMAIN-CONTAINING PROTEIN"/>
    <property type="match status" value="1"/>
</dbReference>
<reference evidence="2 3" key="1">
    <citation type="submission" date="2015-07" db="EMBL/GenBank/DDBJ databases">
        <title>Emmonsia species relationships and genome sequence.</title>
        <authorList>
            <person name="Cuomo C.A."/>
            <person name="Schwartz I.S."/>
            <person name="Kenyon C."/>
            <person name="de Hoog G.S."/>
            <person name="Govender N.P."/>
            <person name="Botha A."/>
            <person name="Moreno L."/>
            <person name="de Vries M."/>
            <person name="Munoz J.F."/>
            <person name="Stielow J.B."/>
        </authorList>
    </citation>
    <scope>NUCLEOTIDE SEQUENCE [LARGE SCALE GENOMIC DNA]</scope>
    <source>
        <strain evidence="2 3">CBS 136260</strain>
    </source>
</reference>
<feature type="region of interest" description="Disordered" evidence="1">
    <location>
        <begin position="1"/>
        <end position="28"/>
    </location>
</feature>
<gene>
    <name evidence="2" type="ORF">ACJ72_01218</name>
</gene>
<evidence type="ECO:0000313" key="2">
    <source>
        <dbReference type="EMBL" id="OAX84412.1"/>
    </source>
</evidence>
<dbReference type="OrthoDB" id="4201960at2759"/>
<sequence length="442" mass="50873">MPKKVSLEDRDRMADEADFHPDKHPRDARPVLKAIEDRTKGHSWKRFTAHWAREKGEKLPHSVTNSGTNFIFQKLHKHVKLNLEHDERDYVTLKHFKNLLQQLWHNNWHAFPYPLYRVYLLALLKMSMFSSAQVGEYVESTARQHSGRGLYVPEGLTFLVIHNHKDQSEIIIQPTRDSKGMSRKKHKHPRHPMQEDIESLPLYLNPVLEPLAICLARGLFLHFKTADEIFALKPPAEEKYELALDPSTVDLYKQNPGELVDDKKNMAEKVTLHHSKAGRGTPFFEKMSPEGPTREILSASWFGGELGKLSRRSGYDKLISVHDMRAEALVRTNETGHSIEELMQFAGHGGNPQIYFESYMSSTSTVSGVSNILRLGQRRDLAEPLCGLTLRRHPRLWQTLPAKLRQDLESSEECAKLNDQINELTIRMQTAGSDDLQELWEQ</sequence>
<dbReference type="InterPro" id="IPR011010">
    <property type="entry name" value="DNA_brk_join_enz"/>
</dbReference>
<accession>A0A1B7P5V4</accession>
<dbReference type="PANTHER" id="PTHR37535">
    <property type="entry name" value="FLUG DOMAIN PROTEIN"/>
    <property type="match status" value="1"/>
</dbReference>
<dbReference type="STRING" id="1658172.A0A1B7P5V4"/>
<name>A0A1B7P5V4_9EURO</name>
<dbReference type="SUPFAM" id="SSF56349">
    <property type="entry name" value="DNA breaking-rejoining enzymes"/>
    <property type="match status" value="1"/>
</dbReference>
<evidence type="ECO:0000313" key="3">
    <source>
        <dbReference type="Proteomes" id="UP000091918"/>
    </source>
</evidence>
<keyword evidence="3" id="KW-1185">Reference proteome</keyword>
<proteinExistence type="predicted"/>
<organism evidence="2 3">
    <name type="scientific">Emergomyces africanus</name>
    <dbReference type="NCBI Taxonomy" id="1955775"/>
    <lineage>
        <taxon>Eukaryota</taxon>
        <taxon>Fungi</taxon>
        <taxon>Dikarya</taxon>
        <taxon>Ascomycota</taxon>
        <taxon>Pezizomycotina</taxon>
        <taxon>Eurotiomycetes</taxon>
        <taxon>Eurotiomycetidae</taxon>
        <taxon>Onygenales</taxon>
        <taxon>Ajellomycetaceae</taxon>
        <taxon>Emergomyces</taxon>
    </lineage>
</organism>
<evidence type="ECO:0000256" key="1">
    <source>
        <dbReference type="SAM" id="MobiDB-lite"/>
    </source>
</evidence>
<dbReference type="Proteomes" id="UP000091918">
    <property type="component" value="Unassembled WGS sequence"/>
</dbReference>